<dbReference type="SUPFAM" id="SSF55874">
    <property type="entry name" value="ATPase domain of HSP90 chaperone/DNA topoisomerase II/histidine kinase"/>
    <property type="match status" value="1"/>
</dbReference>
<evidence type="ECO:0000259" key="15">
    <source>
        <dbReference type="PROSITE" id="PS50109"/>
    </source>
</evidence>
<dbReference type="GO" id="GO:0005886">
    <property type="term" value="C:plasma membrane"/>
    <property type="evidence" value="ECO:0007669"/>
    <property type="project" value="UniProtKB-SubCell"/>
</dbReference>
<feature type="transmembrane region" description="Helical" evidence="14">
    <location>
        <begin position="12"/>
        <end position="34"/>
    </location>
</feature>
<dbReference type="Pfam" id="PF02518">
    <property type="entry name" value="HATPase_c"/>
    <property type="match status" value="1"/>
</dbReference>
<dbReference type="CDD" id="cd06225">
    <property type="entry name" value="HAMP"/>
    <property type="match status" value="1"/>
</dbReference>
<dbReference type="PATRIC" id="fig|1121326.3.peg.5565"/>
<evidence type="ECO:0000256" key="10">
    <source>
        <dbReference type="ARBA" id="ARBA00022840"/>
    </source>
</evidence>
<dbReference type="Pfam" id="PF00672">
    <property type="entry name" value="HAMP"/>
    <property type="match status" value="1"/>
</dbReference>
<dbReference type="InterPro" id="IPR036890">
    <property type="entry name" value="HATPase_C_sf"/>
</dbReference>
<comment type="caution">
    <text evidence="17">The sequence shown here is derived from an EMBL/GenBank/DDBJ whole genome shotgun (WGS) entry which is preliminary data.</text>
</comment>
<dbReference type="InterPro" id="IPR005467">
    <property type="entry name" value="His_kinase_dom"/>
</dbReference>
<dbReference type="GO" id="GO:0005524">
    <property type="term" value="F:ATP binding"/>
    <property type="evidence" value="ECO:0007669"/>
    <property type="project" value="UniProtKB-KW"/>
</dbReference>
<dbReference type="EC" id="2.7.13.3" evidence="3"/>
<name>A0A162R1D5_9CLOT</name>
<keyword evidence="7 14" id="KW-0812">Transmembrane</keyword>
<dbReference type="InterPro" id="IPR004358">
    <property type="entry name" value="Sig_transdc_His_kin-like_C"/>
</dbReference>
<accession>A0A162R1D5</accession>
<dbReference type="SUPFAM" id="SSF47384">
    <property type="entry name" value="Homodimeric domain of signal transducing histidine kinase"/>
    <property type="match status" value="1"/>
</dbReference>
<dbReference type="EMBL" id="LWAE01000010">
    <property type="protein sequence ID" value="KZL89277.1"/>
    <property type="molecule type" value="Genomic_DNA"/>
</dbReference>
<keyword evidence="18" id="KW-1185">Reference proteome</keyword>
<dbReference type="SUPFAM" id="SSF158472">
    <property type="entry name" value="HAMP domain-like"/>
    <property type="match status" value="1"/>
</dbReference>
<dbReference type="STRING" id="1121326.CLMAG_55000"/>
<evidence type="ECO:0000256" key="3">
    <source>
        <dbReference type="ARBA" id="ARBA00012438"/>
    </source>
</evidence>
<dbReference type="RefSeq" id="WP_066629868.1">
    <property type="nucleotide sequence ID" value="NZ_FQXL01000041.1"/>
</dbReference>
<evidence type="ECO:0000313" key="17">
    <source>
        <dbReference type="EMBL" id="KZL89277.1"/>
    </source>
</evidence>
<dbReference type="PANTHER" id="PTHR45528">
    <property type="entry name" value="SENSOR HISTIDINE KINASE CPXA"/>
    <property type="match status" value="1"/>
</dbReference>
<evidence type="ECO:0000256" key="8">
    <source>
        <dbReference type="ARBA" id="ARBA00022741"/>
    </source>
</evidence>
<dbReference type="Gene3D" id="1.10.287.130">
    <property type="match status" value="1"/>
</dbReference>
<evidence type="ECO:0000313" key="18">
    <source>
        <dbReference type="Proteomes" id="UP000076603"/>
    </source>
</evidence>
<keyword evidence="10" id="KW-0067">ATP-binding</keyword>
<dbReference type="SMART" id="SM00388">
    <property type="entry name" value="HisKA"/>
    <property type="match status" value="1"/>
</dbReference>
<dbReference type="InterPro" id="IPR003661">
    <property type="entry name" value="HisK_dim/P_dom"/>
</dbReference>
<reference evidence="17 18" key="1">
    <citation type="submission" date="2016-04" db="EMBL/GenBank/DDBJ databases">
        <title>Genome sequence of Clostridium magnum DSM 2767.</title>
        <authorList>
            <person name="Poehlein A."/>
            <person name="Uhlig R."/>
            <person name="Fischer R."/>
            <person name="Bahl H."/>
            <person name="Daniel R."/>
        </authorList>
    </citation>
    <scope>NUCLEOTIDE SEQUENCE [LARGE SCALE GENOMIC DNA]</scope>
    <source>
        <strain evidence="17 18">DSM 2767</strain>
    </source>
</reference>
<dbReference type="OrthoDB" id="335833at2"/>
<dbReference type="CDD" id="cd00082">
    <property type="entry name" value="HisKA"/>
    <property type="match status" value="1"/>
</dbReference>
<evidence type="ECO:0000256" key="6">
    <source>
        <dbReference type="ARBA" id="ARBA00022679"/>
    </source>
</evidence>
<feature type="domain" description="HAMP" evidence="16">
    <location>
        <begin position="193"/>
        <end position="245"/>
    </location>
</feature>
<dbReference type="SMART" id="SM00387">
    <property type="entry name" value="HATPase_c"/>
    <property type="match status" value="1"/>
</dbReference>
<evidence type="ECO:0000256" key="1">
    <source>
        <dbReference type="ARBA" id="ARBA00000085"/>
    </source>
</evidence>
<keyword evidence="8" id="KW-0547">Nucleotide-binding</keyword>
<keyword evidence="6 17" id="KW-0808">Transferase</keyword>
<evidence type="ECO:0000256" key="9">
    <source>
        <dbReference type="ARBA" id="ARBA00022777"/>
    </source>
</evidence>
<keyword evidence="5" id="KW-0597">Phosphoprotein</keyword>
<keyword evidence="9 17" id="KW-0418">Kinase</keyword>
<comment type="catalytic activity">
    <reaction evidence="1">
        <text>ATP + protein L-histidine = ADP + protein N-phospho-L-histidine.</text>
        <dbReference type="EC" id="2.7.13.3"/>
    </reaction>
</comment>
<sequence length="490" mass="55564">MNIKRRLFISNFLMLVVPVILSFIITSGSMFVFMELTGINNGRHLGNNEELFYNSMKRTSILVNKWSESTDLQQMKSDIRGFNEKLKNTKVSLSIYQGKELVYPSTPSANDLILDTVLSQSGSHIIIIDNIAVYRENIGKYSILLTDTNFIRYNIENYDSYRSYLINLGIIVIFFIIAIILLTNRLLTRFVFKSIITPLDTLVYGVHQIRDGNLNYHIEYNGKDEFAGVCSDFNEMAQRLLDSVKARQKDEANRKELIAGISHDLRTPLTSIKAYVEGIEKGIASTPETQKRYLDTIKNKANDLEHIVNQLFLFSKLDIGEFPFYLEQIDIGKELSNMVANLSEEYYKKGLSITLTQNVENIYVQVDIVQLRNAVINILENSVKYKTQQSVQMKISCQEEDKYVTITLADNGPGVSNEALEKLFDIFYRGDRARTNPSKGSGLGLSITAKILEKLGGSIRAKNIPEGGLAIIMRLPKDIGGKSVEENFDY</sequence>
<dbReference type="PROSITE" id="PS50109">
    <property type="entry name" value="HIS_KIN"/>
    <property type="match status" value="1"/>
</dbReference>
<gene>
    <name evidence="17" type="primary">baeS_5</name>
    <name evidence="17" type="ORF">CLMAG_55000</name>
</gene>
<dbReference type="InterPro" id="IPR003594">
    <property type="entry name" value="HATPase_dom"/>
</dbReference>
<evidence type="ECO:0000256" key="7">
    <source>
        <dbReference type="ARBA" id="ARBA00022692"/>
    </source>
</evidence>
<dbReference type="InterPro" id="IPR003660">
    <property type="entry name" value="HAMP_dom"/>
</dbReference>
<evidence type="ECO:0000256" key="5">
    <source>
        <dbReference type="ARBA" id="ARBA00022553"/>
    </source>
</evidence>
<dbReference type="GO" id="GO:0000155">
    <property type="term" value="F:phosphorelay sensor kinase activity"/>
    <property type="evidence" value="ECO:0007669"/>
    <property type="project" value="InterPro"/>
</dbReference>
<evidence type="ECO:0000256" key="4">
    <source>
        <dbReference type="ARBA" id="ARBA00022475"/>
    </source>
</evidence>
<evidence type="ECO:0000256" key="11">
    <source>
        <dbReference type="ARBA" id="ARBA00022989"/>
    </source>
</evidence>
<dbReference type="PRINTS" id="PR00344">
    <property type="entry name" value="BCTRLSENSOR"/>
</dbReference>
<dbReference type="Proteomes" id="UP000076603">
    <property type="component" value="Unassembled WGS sequence"/>
</dbReference>
<evidence type="ECO:0000259" key="16">
    <source>
        <dbReference type="PROSITE" id="PS50885"/>
    </source>
</evidence>
<comment type="subcellular location">
    <subcellularLocation>
        <location evidence="2">Cell membrane</location>
        <topology evidence="2">Multi-pass membrane protein</topology>
    </subcellularLocation>
</comment>
<dbReference type="Gene3D" id="3.30.565.10">
    <property type="entry name" value="Histidine kinase-like ATPase, C-terminal domain"/>
    <property type="match status" value="1"/>
</dbReference>
<protein>
    <recommendedName>
        <fullName evidence="3">histidine kinase</fullName>
        <ecNumber evidence="3">2.7.13.3</ecNumber>
    </recommendedName>
</protein>
<keyword evidence="4" id="KW-1003">Cell membrane</keyword>
<dbReference type="Gene3D" id="6.10.340.10">
    <property type="match status" value="1"/>
</dbReference>
<feature type="transmembrane region" description="Helical" evidence="14">
    <location>
        <begin position="164"/>
        <end position="183"/>
    </location>
</feature>
<dbReference type="PROSITE" id="PS50885">
    <property type="entry name" value="HAMP"/>
    <property type="match status" value="1"/>
</dbReference>
<dbReference type="InterPro" id="IPR050398">
    <property type="entry name" value="HssS/ArlS-like"/>
</dbReference>
<dbReference type="PANTHER" id="PTHR45528:SF1">
    <property type="entry name" value="SENSOR HISTIDINE KINASE CPXA"/>
    <property type="match status" value="1"/>
</dbReference>
<keyword evidence="12" id="KW-0902">Two-component regulatory system</keyword>
<organism evidence="17 18">
    <name type="scientific">Clostridium magnum DSM 2767</name>
    <dbReference type="NCBI Taxonomy" id="1121326"/>
    <lineage>
        <taxon>Bacteria</taxon>
        <taxon>Bacillati</taxon>
        <taxon>Bacillota</taxon>
        <taxon>Clostridia</taxon>
        <taxon>Eubacteriales</taxon>
        <taxon>Clostridiaceae</taxon>
        <taxon>Clostridium</taxon>
    </lineage>
</organism>
<dbReference type="AlphaFoldDB" id="A0A162R1D5"/>
<keyword evidence="11 14" id="KW-1133">Transmembrane helix</keyword>
<evidence type="ECO:0000256" key="2">
    <source>
        <dbReference type="ARBA" id="ARBA00004651"/>
    </source>
</evidence>
<evidence type="ECO:0000256" key="14">
    <source>
        <dbReference type="SAM" id="Phobius"/>
    </source>
</evidence>
<dbReference type="Pfam" id="PF00512">
    <property type="entry name" value="HisKA"/>
    <property type="match status" value="1"/>
</dbReference>
<dbReference type="InterPro" id="IPR036097">
    <property type="entry name" value="HisK_dim/P_sf"/>
</dbReference>
<proteinExistence type="predicted"/>
<keyword evidence="13 14" id="KW-0472">Membrane</keyword>
<evidence type="ECO:0000256" key="12">
    <source>
        <dbReference type="ARBA" id="ARBA00023012"/>
    </source>
</evidence>
<dbReference type="SMART" id="SM00304">
    <property type="entry name" value="HAMP"/>
    <property type="match status" value="1"/>
</dbReference>
<feature type="domain" description="Histidine kinase" evidence="15">
    <location>
        <begin position="260"/>
        <end position="479"/>
    </location>
</feature>
<evidence type="ECO:0000256" key="13">
    <source>
        <dbReference type="ARBA" id="ARBA00023136"/>
    </source>
</evidence>